<keyword evidence="2 3" id="KW-0694">RNA-binding</keyword>
<organism evidence="6 7">
    <name type="scientific">Neolecta irregularis (strain DAH-3)</name>
    <dbReference type="NCBI Taxonomy" id="1198029"/>
    <lineage>
        <taxon>Eukaryota</taxon>
        <taxon>Fungi</taxon>
        <taxon>Dikarya</taxon>
        <taxon>Ascomycota</taxon>
        <taxon>Taphrinomycotina</taxon>
        <taxon>Neolectales</taxon>
        <taxon>Neolectaceae</taxon>
        <taxon>Neolecta</taxon>
    </lineage>
</organism>
<evidence type="ECO:0000256" key="3">
    <source>
        <dbReference type="PROSITE-ProRule" id="PRU00176"/>
    </source>
</evidence>
<proteinExistence type="predicted"/>
<dbReference type="PANTHER" id="PTHR10501">
    <property type="entry name" value="U1 SMALL NUCLEAR RIBONUCLEOPROTEIN A/U2 SMALL NUCLEAR RIBONUCLEOPROTEIN B"/>
    <property type="match status" value="1"/>
</dbReference>
<dbReference type="STRING" id="1198029.A0A1U7LPC3"/>
<gene>
    <name evidence="6" type="ORF">NEOLI_002378</name>
</gene>
<protein>
    <submittedName>
        <fullName evidence="6">Cell wall integrity protein scw1</fullName>
    </submittedName>
</protein>
<dbReference type="OrthoDB" id="431169at2759"/>
<dbReference type="OMA" id="KAQGPMC"/>
<keyword evidence="1" id="KW-0597">Phosphoprotein</keyword>
<dbReference type="EMBL" id="LXFE01000755">
    <property type="protein sequence ID" value="OLL24516.1"/>
    <property type="molecule type" value="Genomic_DNA"/>
</dbReference>
<dbReference type="InterPro" id="IPR012677">
    <property type="entry name" value="Nucleotide-bd_a/b_plait_sf"/>
</dbReference>
<dbReference type="Pfam" id="PF00076">
    <property type="entry name" value="RRM_1"/>
    <property type="match status" value="1"/>
</dbReference>
<dbReference type="Proteomes" id="UP000186594">
    <property type="component" value="Unassembled WGS sequence"/>
</dbReference>
<evidence type="ECO:0000259" key="5">
    <source>
        <dbReference type="PROSITE" id="PS50102"/>
    </source>
</evidence>
<feature type="compositionally biased region" description="Basic residues" evidence="4">
    <location>
        <begin position="440"/>
        <end position="451"/>
    </location>
</feature>
<dbReference type="CDD" id="cd12245">
    <property type="entry name" value="RRM_scw1_like"/>
    <property type="match status" value="1"/>
</dbReference>
<dbReference type="GO" id="GO:0003723">
    <property type="term" value="F:RNA binding"/>
    <property type="evidence" value="ECO:0007669"/>
    <property type="project" value="UniProtKB-UniRule"/>
</dbReference>
<evidence type="ECO:0000256" key="1">
    <source>
        <dbReference type="ARBA" id="ARBA00022553"/>
    </source>
</evidence>
<dbReference type="AlphaFoldDB" id="A0A1U7LPC3"/>
<evidence type="ECO:0000313" key="6">
    <source>
        <dbReference type="EMBL" id="OLL24516.1"/>
    </source>
</evidence>
<evidence type="ECO:0000256" key="4">
    <source>
        <dbReference type="SAM" id="MobiDB-lite"/>
    </source>
</evidence>
<feature type="region of interest" description="Disordered" evidence="4">
    <location>
        <begin position="157"/>
        <end position="180"/>
    </location>
</feature>
<evidence type="ECO:0000256" key="2">
    <source>
        <dbReference type="ARBA" id="ARBA00022884"/>
    </source>
</evidence>
<feature type="compositionally biased region" description="Polar residues" evidence="4">
    <location>
        <begin position="19"/>
        <end position="35"/>
    </location>
</feature>
<keyword evidence="7" id="KW-1185">Reference proteome</keyword>
<dbReference type="InterPro" id="IPR035979">
    <property type="entry name" value="RBD_domain_sf"/>
</dbReference>
<dbReference type="PROSITE" id="PS50102">
    <property type="entry name" value="RRM"/>
    <property type="match status" value="1"/>
</dbReference>
<feature type="domain" description="RRM" evidence="5">
    <location>
        <begin position="356"/>
        <end position="433"/>
    </location>
</feature>
<feature type="region of interest" description="Disordered" evidence="4">
    <location>
        <begin position="432"/>
        <end position="494"/>
    </location>
</feature>
<feature type="compositionally biased region" description="Low complexity" evidence="4">
    <location>
        <begin position="157"/>
        <end position="174"/>
    </location>
</feature>
<accession>A0A1U7LPC3</accession>
<dbReference type="SUPFAM" id="SSF54928">
    <property type="entry name" value="RNA-binding domain, RBD"/>
    <property type="match status" value="2"/>
</dbReference>
<evidence type="ECO:0000313" key="7">
    <source>
        <dbReference type="Proteomes" id="UP000186594"/>
    </source>
</evidence>
<dbReference type="SMART" id="SM00360">
    <property type="entry name" value="RRM"/>
    <property type="match status" value="2"/>
</dbReference>
<reference evidence="6 7" key="1">
    <citation type="submission" date="2016-04" db="EMBL/GenBank/DDBJ databases">
        <title>Evolutionary innovation and constraint leading to complex multicellularity in the Ascomycota.</title>
        <authorList>
            <person name="Cisse O."/>
            <person name="Nguyen A."/>
            <person name="Hewitt D.A."/>
            <person name="Jedd G."/>
            <person name="Stajich J.E."/>
        </authorList>
    </citation>
    <scope>NUCLEOTIDE SEQUENCE [LARGE SCALE GENOMIC DNA]</scope>
    <source>
        <strain evidence="6 7">DAH-3</strain>
    </source>
</reference>
<dbReference type="Gene3D" id="3.30.70.330">
    <property type="match status" value="2"/>
</dbReference>
<dbReference type="InterPro" id="IPR000504">
    <property type="entry name" value="RRM_dom"/>
</dbReference>
<name>A0A1U7LPC3_NEOID</name>
<comment type="caution">
    <text evidence="6">The sequence shown here is derived from an EMBL/GenBank/DDBJ whole genome shotgun (WGS) entry which is preliminary data.</text>
</comment>
<sequence length="494" mass="53186">MMGPPPFRPSSSPAPGAYSRSSGESSPDRFPSNSTVETVKDEAIVRIVGGLPEDLNRRELRALFLLASGCAGTDILCTENHGVIAIAKFVSRQTATDARNLLHGKKFDDNLAPLLVEVSHRAHSESSATSFSDRPRISTDSHYGGFPMPTFSPGFASAKPYSSSNSSGSSYKRPSTQHACSTNGIPKIEDPTYAAFHSVSASAPISPPILSTHVNGRQAFPSVIGETNCQCQPTSPPNLNGTYRTGKSVLLQEAADDLLPTYVGHSQDHTLSPSQNRPPVHRSISVSTPAVAATPVAASVLRTRPSAINPELLTQYSRQVQPPLVPSASPTLSPTTIAPQFTRVSANPADQNPPCNTLYVGNLPMTTREDELKALFSSRLGYKRLCFRTKAQGPMCFVEFENEQCSTATLAEMQGHMLSNSNKGGIRLSYSKNPLGVRNSQHHHHHQHHHQQHDYAPQQGGAQHQGFFPGPPGLQNLPPATYFSTPGMPAFTSR</sequence>
<feature type="region of interest" description="Disordered" evidence="4">
    <location>
        <begin position="1"/>
        <end position="35"/>
    </location>
</feature>
<dbReference type="FunFam" id="3.30.70.330:FF:000089">
    <property type="entry name" value="RNA binding protein"/>
    <property type="match status" value="1"/>
</dbReference>